<dbReference type="EMBL" id="CP001657">
    <property type="protein sequence ID" value="ACT11442.1"/>
    <property type="molecule type" value="Genomic_DNA"/>
</dbReference>
<dbReference type="HOGENOM" id="CLU_3186943_0_0_6"/>
<dbReference type="Proteomes" id="UP000002736">
    <property type="component" value="Chromosome"/>
</dbReference>
<dbReference type="KEGG" id="pct:PC1_0385"/>
<evidence type="ECO:0000313" key="2">
    <source>
        <dbReference type="Proteomes" id="UP000002736"/>
    </source>
</evidence>
<dbReference type="GO" id="GO:0016740">
    <property type="term" value="F:transferase activity"/>
    <property type="evidence" value="ECO:0007669"/>
    <property type="project" value="UniProtKB-KW"/>
</dbReference>
<organism evidence="1 2">
    <name type="scientific">Pectobacterium carotovorum subsp. carotovorum (strain PC1)</name>
    <dbReference type="NCBI Taxonomy" id="561230"/>
    <lineage>
        <taxon>Bacteria</taxon>
        <taxon>Pseudomonadati</taxon>
        <taxon>Pseudomonadota</taxon>
        <taxon>Gammaproteobacteria</taxon>
        <taxon>Enterobacterales</taxon>
        <taxon>Pectobacteriaceae</taxon>
        <taxon>Pectobacterium</taxon>
    </lineage>
</organism>
<gene>
    <name evidence="1" type="ordered locus">PC1_0385</name>
</gene>
<evidence type="ECO:0000313" key="1">
    <source>
        <dbReference type="EMBL" id="ACT11442.1"/>
    </source>
</evidence>
<sequence length="46" mass="5182">MSNTKHDDVSKFLSYVLRHKPEAIGLTLNSEGWANIAELITDHQSN</sequence>
<protein>
    <submittedName>
        <fullName evidence="1">RNA:NAD 2'-phosphotransferase-like protein</fullName>
    </submittedName>
</protein>
<accession>C6DJM9</accession>
<dbReference type="STRING" id="561230.PC1_0385"/>
<proteinExistence type="predicted"/>
<dbReference type="AlphaFoldDB" id="C6DJM9"/>
<dbReference type="Gene3D" id="1.10.10.970">
    <property type="entry name" value="RNA 2'-phosphotransferase, Tpt1/KptA family, N-terminal domain"/>
    <property type="match status" value="1"/>
</dbReference>
<reference evidence="1 2" key="1">
    <citation type="submission" date="2009-07" db="EMBL/GenBank/DDBJ databases">
        <title>Complete sequence of Pectobacterium carotovorum subsp. carotovorum PC1.</title>
        <authorList>
            <consortium name="US DOE Joint Genome Institute"/>
            <person name="Lucas S."/>
            <person name="Copeland A."/>
            <person name="Lapidus A."/>
            <person name="Glavina del Rio T."/>
            <person name="Tice H."/>
            <person name="Bruce D."/>
            <person name="Goodwin L."/>
            <person name="Pitluck S."/>
            <person name="Munk A.C."/>
            <person name="Brettin T."/>
            <person name="Detter J.C."/>
            <person name="Han C."/>
            <person name="Tapia R."/>
            <person name="Larimer F."/>
            <person name="Land M."/>
            <person name="Hauser L."/>
            <person name="Kyrpides N."/>
            <person name="Mikhailova N."/>
            <person name="Balakrishnan V."/>
            <person name="Glasner J."/>
            <person name="Perna N.T."/>
        </authorList>
    </citation>
    <scope>NUCLEOTIDE SEQUENCE [LARGE SCALE GENOMIC DNA]</scope>
    <source>
        <strain evidence="1 2">PC1</strain>
    </source>
</reference>
<dbReference type="eggNOG" id="COG1859">
    <property type="taxonomic scope" value="Bacteria"/>
</dbReference>
<name>C6DJM9_PECCP</name>
<dbReference type="InterPro" id="IPR002745">
    <property type="entry name" value="Ptrans_KptA/Tpt1"/>
</dbReference>
<dbReference type="SUPFAM" id="SSF56399">
    <property type="entry name" value="ADP-ribosylation"/>
    <property type="match status" value="1"/>
</dbReference>
<dbReference type="InterPro" id="IPR042080">
    <property type="entry name" value="RNA_2'-PTrans_N"/>
</dbReference>
<dbReference type="Pfam" id="PF01885">
    <property type="entry name" value="PTS_2-RNA"/>
    <property type="match status" value="1"/>
</dbReference>
<keyword evidence="1" id="KW-0808">Transferase</keyword>